<evidence type="ECO:0000256" key="3">
    <source>
        <dbReference type="ARBA" id="ARBA00022692"/>
    </source>
</evidence>
<keyword evidence="4" id="KW-0653">Protein transport</keyword>
<feature type="region of interest" description="Disordered" evidence="8">
    <location>
        <begin position="92"/>
        <end position="123"/>
    </location>
</feature>
<sequence length="123" mass="13820">MFDIGLFEALVLAILALVIFGEKLPTVAQQAGRTLRQLRQMAQSAQTDLREGLGPEFKDFDPRDLNPKSFVRKHLFEDDEDPLGVRKFHAELDDLDEPAGPPGLSRSQMLAQDERPPFDDEAT</sequence>
<keyword evidence="7" id="KW-0472">Membrane</keyword>
<proteinExistence type="predicted"/>
<evidence type="ECO:0000256" key="2">
    <source>
        <dbReference type="ARBA" id="ARBA00022448"/>
    </source>
</evidence>
<keyword evidence="2" id="KW-0813">Transport</keyword>
<evidence type="ECO:0000256" key="6">
    <source>
        <dbReference type="ARBA" id="ARBA00023010"/>
    </source>
</evidence>
<evidence type="ECO:0000256" key="5">
    <source>
        <dbReference type="ARBA" id="ARBA00022989"/>
    </source>
</evidence>
<evidence type="ECO:0000313" key="10">
    <source>
        <dbReference type="Proteomes" id="UP001500665"/>
    </source>
</evidence>
<dbReference type="NCBIfam" id="NF002377">
    <property type="entry name" value="PRK01371.1-4"/>
    <property type="match status" value="1"/>
</dbReference>
<comment type="subcellular location">
    <subcellularLocation>
        <location evidence="1">Membrane</location>
        <topology evidence="1">Single-pass membrane protein</topology>
    </subcellularLocation>
</comment>
<evidence type="ECO:0000256" key="7">
    <source>
        <dbReference type="ARBA" id="ARBA00023136"/>
    </source>
</evidence>
<gene>
    <name evidence="9" type="ORF">GCM10009550_31000</name>
</gene>
<comment type="caution">
    <text evidence="9">The sequence shown here is derived from an EMBL/GenBank/DDBJ whole genome shotgun (WGS) entry which is preliminary data.</text>
</comment>
<dbReference type="Gene3D" id="1.20.5.3310">
    <property type="match status" value="1"/>
</dbReference>
<feature type="compositionally biased region" description="Basic and acidic residues" evidence="8">
    <location>
        <begin position="112"/>
        <end position="123"/>
    </location>
</feature>
<keyword evidence="5" id="KW-1133">Transmembrane helix</keyword>
<reference evidence="9 10" key="1">
    <citation type="journal article" date="2019" name="Int. J. Syst. Evol. Microbiol.">
        <title>The Global Catalogue of Microorganisms (GCM) 10K type strain sequencing project: providing services to taxonomists for standard genome sequencing and annotation.</title>
        <authorList>
            <consortium name="The Broad Institute Genomics Platform"/>
            <consortium name="The Broad Institute Genome Sequencing Center for Infectious Disease"/>
            <person name="Wu L."/>
            <person name="Ma J."/>
        </authorList>
    </citation>
    <scope>NUCLEOTIDE SEQUENCE [LARGE SCALE GENOMIC DNA]</scope>
    <source>
        <strain evidence="9 10">JCM 10696</strain>
    </source>
</reference>
<dbReference type="Pfam" id="PF02416">
    <property type="entry name" value="TatA_B_E"/>
    <property type="match status" value="1"/>
</dbReference>
<keyword evidence="3" id="KW-0812">Transmembrane</keyword>
<protein>
    <submittedName>
        <fullName evidence="9">Sec-independent translocase</fullName>
    </submittedName>
</protein>
<dbReference type="PANTHER" id="PTHR33162">
    <property type="entry name" value="SEC-INDEPENDENT PROTEIN TRANSLOCASE PROTEIN TATA, CHLOROPLASTIC"/>
    <property type="match status" value="1"/>
</dbReference>
<evidence type="ECO:0000256" key="8">
    <source>
        <dbReference type="SAM" id="MobiDB-lite"/>
    </source>
</evidence>
<dbReference type="InterPro" id="IPR003369">
    <property type="entry name" value="TatA/B/E"/>
</dbReference>
<dbReference type="PRINTS" id="PR01506">
    <property type="entry name" value="TATBPROTEIN"/>
</dbReference>
<evidence type="ECO:0000313" key="9">
    <source>
        <dbReference type="EMBL" id="GAA0951404.1"/>
    </source>
</evidence>
<keyword evidence="6" id="KW-0811">Translocation</keyword>
<dbReference type="Proteomes" id="UP001500665">
    <property type="component" value="Unassembled WGS sequence"/>
</dbReference>
<dbReference type="RefSeq" id="WP_344241268.1">
    <property type="nucleotide sequence ID" value="NZ_BAAAHH010000011.1"/>
</dbReference>
<dbReference type="EMBL" id="BAAAHH010000011">
    <property type="protein sequence ID" value="GAA0951404.1"/>
    <property type="molecule type" value="Genomic_DNA"/>
</dbReference>
<keyword evidence="10" id="KW-1185">Reference proteome</keyword>
<accession>A0ABN1R4D5</accession>
<evidence type="ECO:0000256" key="1">
    <source>
        <dbReference type="ARBA" id="ARBA00004167"/>
    </source>
</evidence>
<name>A0ABN1R4D5_9ACTN</name>
<organism evidence="9 10">
    <name type="scientific">Actinocorallia libanotica</name>
    <dbReference type="NCBI Taxonomy" id="46162"/>
    <lineage>
        <taxon>Bacteria</taxon>
        <taxon>Bacillati</taxon>
        <taxon>Actinomycetota</taxon>
        <taxon>Actinomycetes</taxon>
        <taxon>Streptosporangiales</taxon>
        <taxon>Thermomonosporaceae</taxon>
        <taxon>Actinocorallia</taxon>
    </lineage>
</organism>
<evidence type="ECO:0000256" key="4">
    <source>
        <dbReference type="ARBA" id="ARBA00022927"/>
    </source>
</evidence>
<dbReference type="PANTHER" id="PTHR33162:SF1">
    <property type="entry name" value="SEC-INDEPENDENT PROTEIN TRANSLOCASE PROTEIN TATA, CHLOROPLASTIC"/>
    <property type="match status" value="1"/>
</dbReference>